<dbReference type="eggNOG" id="KOG4383">
    <property type="taxonomic scope" value="Eukaryota"/>
</dbReference>
<dbReference type="Proteomes" id="UP000008281">
    <property type="component" value="Unassembled WGS sequence"/>
</dbReference>
<evidence type="ECO:0000313" key="1">
    <source>
        <dbReference type="EMBL" id="EFO99757.1"/>
    </source>
</evidence>
<proteinExistence type="predicted"/>
<dbReference type="InterPro" id="IPR039720">
    <property type="entry name" value="TMEM94"/>
</dbReference>
<sequence>MEKASPRPGRGWNRVNEKKWKIPLILKYTKLVLCLQSIFQFARVSSFENCKKLPVSRKKIDRFMPPFRSHLLCASMKRGDEKGGEVPRTIATVNRRCMCQLPPLLGFTSKSLENFQGSPKILGFYKKQPGEAPLSGLTKHRTPIEMVFCTIHDDAKSLHSHLACQGTANLVVDACTHIWNGSDVIPMSKRLKSSVKDFYLRHSMTGHFLAISYRPCFSKLASSVDGKFIEVPLNQENPKIETALPRSHSNESFDEADYIKTVRTATSAIDQYFTGHILCGVVVLHYEPIPKSVTVIEKLDQICVRPVYFSKENRLRSRVLLKNWESKQVGIVTFIGRGGCSTHEKDGRGS</sequence>
<dbReference type="PANTHER" id="PTHR13219">
    <property type="entry name" value="TRANSMEMBRANE PROTEIN 94"/>
    <property type="match status" value="1"/>
</dbReference>
<dbReference type="AlphaFoldDB" id="E3LKY0"/>
<dbReference type="EMBL" id="DS268410">
    <property type="protein sequence ID" value="EFO99757.1"/>
    <property type="molecule type" value="Genomic_DNA"/>
</dbReference>
<dbReference type="HOGENOM" id="CLU_792839_0_0_1"/>
<accession>E3LKY0</accession>
<evidence type="ECO:0000313" key="2">
    <source>
        <dbReference type="Proteomes" id="UP000008281"/>
    </source>
</evidence>
<keyword evidence="2" id="KW-1185">Reference proteome</keyword>
<reference evidence="1" key="1">
    <citation type="submission" date="2007-07" db="EMBL/GenBank/DDBJ databases">
        <title>PCAP assembly of the Caenorhabditis remanei genome.</title>
        <authorList>
            <consortium name="The Caenorhabditis remanei Sequencing Consortium"/>
            <person name="Wilson R.K."/>
        </authorList>
    </citation>
    <scope>NUCLEOTIDE SEQUENCE [LARGE SCALE GENOMIC DNA]</scope>
    <source>
        <strain evidence="1">PB4641</strain>
    </source>
</reference>
<dbReference type="OrthoDB" id="5874019at2759"/>
<name>E3LKY0_CAERE</name>
<gene>
    <name evidence="1" type="ORF">CRE_18986</name>
</gene>
<dbReference type="PANTHER" id="PTHR13219:SF6">
    <property type="entry name" value="TRANSMEMBRANE PROTEIN 94"/>
    <property type="match status" value="1"/>
</dbReference>
<protein>
    <submittedName>
        <fullName evidence="1">Uncharacterized protein</fullName>
    </submittedName>
</protein>
<organism evidence="2">
    <name type="scientific">Caenorhabditis remanei</name>
    <name type="common">Caenorhabditis vulgaris</name>
    <dbReference type="NCBI Taxonomy" id="31234"/>
    <lineage>
        <taxon>Eukaryota</taxon>
        <taxon>Metazoa</taxon>
        <taxon>Ecdysozoa</taxon>
        <taxon>Nematoda</taxon>
        <taxon>Chromadorea</taxon>
        <taxon>Rhabditida</taxon>
        <taxon>Rhabditina</taxon>
        <taxon>Rhabditomorpha</taxon>
        <taxon>Rhabditoidea</taxon>
        <taxon>Rhabditidae</taxon>
        <taxon>Peloderinae</taxon>
        <taxon>Caenorhabditis</taxon>
    </lineage>
</organism>